<evidence type="ECO:0000313" key="4">
    <source>
        <dbReference type="Ensembl" id="ENSCSRP00000005884.1"/>
    </source>
</evidence>
<evidence type="ECO:0000256" key="3">
    <source>
        <dbReference type="ARBA" id="ARBA00022737"/>
    </source>
</evidence>
<dbReference type="InterPro" id="IPR001611">
    <property type="entry name" value="Leu-rich_rpt"/>
</dbReference>
<reference evidence="4" key="2">
    <citation type="submission" date="2025-09" db="UniProtKB">
        <authorList>
            <consortium name="Ensembl"/>
        </authorList>
    </citation>
    <scope>IDENTIFICATION</scope>
</reference>
<dbReference type="SMART" id="SM00368">
    <property type="entry name" value="LRR_RI"/>
    <property type="match status" value="3"/>
</dbReference>
<evidence type="ECO:0000256" key="1">
    <source>
        <dbReference type="ARBA" id="ARBA00004496"/>
    </source>
</evidence>
<dbReference type="PANTHER" id="PTHR45690:SF19">
    <property type="entry name" value="NACHT, LRR AND PYD DOMAINS-CONTAINING PROTEIN 3"/>
    <property type="match status" value="1"/>
</dbReference>
<dbReference type="PANTHER" id="PTHR45690">
    <property type="entry name" value="NACHT, LRR AND PYD DOMAINS-CONTAINING PROTEIN 12"/>
    <property type="match status" value="1"/>
</dbReference>
<dbReference type="InterPro" id="IPR032675">
    <property type="entry name" value="LRR_dom_sf"/>
</dbReference>
<dbReference type="AlphaFoldDB" id="A0A8C3RXQ7"/>
<protein>
    <submittedName>
        <fullName evidence="4">Uncharacterized protein</fullName>
    </submittedName>
</protein>
<dbReference type="SUPFAM" id="SSF52047">
    <property type="entry name" value="RNI-like"/>
    <property type="match status" value="1"/>
</dbReference>
<dbReference type="GO" id="GO:0005737">
    <property type="term" value="C:cytoplasm"/>
    <property type="evidence" value="ECO:0007669"/>
    <property type="project" value="UniProtKB-SubCell"/>
</dbReference>
<dbReference type="Pfam" id="PF13516">
    <property type="entry name" value="LRR_6"/>
    <property type="match status" value="2"/>
</dbReference>
<evidence type="ECO:0000256" key="2">
    <source>
        <dbReference type="ARBA" id="ARBA00022490"/>
    </source>
</evidence>
<dbReference type="Proteomes" id="UP000694403">
    <property type="component" value="Unplaced"/>
</dbReference>
<proteinExistence type="predicted"/>
<dbReference type="InterPro" id="IPR050637">
    <property type="entry name" value="NLRP_innate_immun_reg"/>
</dbReference>
<keyword evidence="3" id="KW-0677">Repeat</keyword>
<dbReference type="Ensembl" id="ENSCSRT00000006075.1">
    <property type="protein sequence ID" value="ENSCSRP00000005884.1"/>
    <property type="gene ID" value="ENSCSRG00000004420.1"/>
</dbReference>
<accession>A0A8C3RXQ7</accession>
<reference evidence="4" key="1">
    <citation type="submission" date="2025-08" db="UniProtKB">
        <authorList>
            <consortium name="Ensembl"/>
        </authorList>
    </citation>
    <scope>IDENTIFICATION</scope>
</reference>
<keyword evidence="2" id="KW-0963">Cytoplasm</keyword>
<comment type="subcellular location">
    <subcellularLocation>
        <location evidence="1">Cytoplasm</location>
    </subcellularLocation>
</comment>
<dbReference type="Gene3D" id="3.80.10.10">
    <property type="entry name" value="Ribonuclease Inhibitor"/>
    <property type="match status" value="1"/>
</dbReference>
<sequence length="148" mass="16235">MDQNRPLVLTILQPPARALNQVINFSLPYVFVCRLRICSLTAACCGNLSSVLSTSQTLTEMELWGNELGDSGVQLLCEGLKHPDCKLQKLWLSDCDLTAICCGDLSSALRINQTLTELDLGENKLGDSGMRLLCEGLKHPDCKLRKLG</sequence>
<name>A0A8C3RXQ7_CHESE</name>
<evidence type="ECO:0000313" key="5">
    <source>
        <dbReference type="Proteomes" id="UP000694403"/>
    </source>
</evidence>
<organism evidence="4 5">
    <name type="scientific">Chelydra serpentina</name>
    <name type="common">Snapping turtle</name>
    <name type="synonym">Testudo serpentina</name>
    <dbReference type="NCBI Taxonomy" id="8475"/>
    <lineage>
        <taxon>Eukaryota</taxon>
        <taxon>Metazoa</taxon>
        <taxon>Chordata</taxon>
        <taxon>Craniata</taxon>
        <taxon>Vertebrata</taxon>
        <taxon>Euteleostomi</taxon>
        <taxon>Archelosauria</taxon>
        <taxon>Testudinata</taxon>
        <taxon>Testudines</taxon>
        <taxon>Cryptodira</taxon>
        <taxon>Durocryptodira</taxon>
        <taxon>Americhelydia</taxon>
        <taxon>Chelydroidea</taxon>
        <taxon>Chelydridae</taxon>
        <taxon>Chelydra</taxon>
    </lineage>
</organism>
<keyword evidence="5" id="KW-1185">Reference proteome</keyword>